<dbReference type="SMART" id="SM00091">
    <property type="entry name" value="PAS"/>
    <property type="match status" value="1"/>
</dbReference>
<dbReference type="PANTHER" id="PTHR45339">
    <property type="entry name" value="HYBRID SIGNAL TRANSDUCTION HISTIDINE KINASE J"/>
    <property type="match status" value="1"/>
</dbReference>
<dbReference type="Pfam" id="PF00072">
    <property type="entry name" value="Response_reg"/>
    <property type="match status" value="1"/>
</dbReference>
<evidence type="ECO:0000313" key="8">
    <source>
        <dbReference type="Proteomes" id="UP000009045"/>
    </source>
</evidence>
<sequence length="641" mass="70549">MLDAARIPSRMPQRRPACPEMKPLLIGSPDRNRAGKAVQQSECYSTRYASEDGWRCSGNEGSAMNDVASGGADISRIILEASGETLGAALLVFGRDDTITFASTSILQFFPVPAGMLVPGTRLRDFLGAVYDTGVRPGTLPESSRHRPNREDWIAEQMALHWRERYENVERAGRTRWLSLRQRRLSSGIGLLAVSDVSEQKKRDEQARTDLQRIALTEEILNAQPNPICVKDRNLHYIAVNKAFSAIHDLAPDAMLGRSASDLVETELAEHFERSDRHVLETGTPYSEAEHIVRADGSDLWVVTRKYRVGLPDRHFVVTCMNDVTDIAVWYGGSEKGGDTGLQIRDYSIFTPAQNFYDPFRSLDMQQLASAGSKIGMLPARGLRVLLATADREMEERFVARLRGSGLDACAVRNGEELDAFALAAEARGLEIDLLLLDAAFPEKHGVLASWRACTWVEVSSDTDATILLAEIFGVCARGARSPLLQSEWGIALDRDQVSATNAPAVEVLVAEDNQVNQFVFAQILEGLGISHRIAADGREAVDLWHELQPALVLMDVAMPVMNGFEAAIAIRQAEKRAGRRTPIVAVTAQALDIDLERCRTSGMDDHIMKPVSPDMIEMLLRKYLPAGETRVSGSGRSGSQ</sequence>
<dbReference type="KEGG" id="smx:SM11_chr0470"/>
<dbReference type="InterPro" id="IPR000014">
    <property type="entry name" value="PAS"/>
</dbReference>
<reference evidence="7 8" key="1">
    <citation type="journal article" date="2011" name="J. Biotechnol.">
        <title>The complete genome sequence of the dominant Sinorhizobium meliloti field isolate SM11 extends the S. meliloti pan-genome.</title>
        <authorList>
            <person name="Schneiker-Bekel S."/>
            <person name="Wibberg D."/>
            <person name="Bekel T."/>
            <person name="Blom J."/>
            <person name="Linke B."/>
            <person name="Neuweger H."/>
            <person name="Stiens M."/>
            <person name="Vorholter F.J."/>
            <person name="Weidner S."/>
            <person name="Goesmann A."/>
            <person name="Puhler A."/>
            <person name="Schluter A."/>
        </authorList>
    </citation>
    <scope>NUCLEOTIDE SEQUENCE [LARGE SCALE GENOMIC DNA]</scope>
    <source>
        <strain evidence="7 8">SM11</strain>
    </source>
</reference>
<dbReference type="CDD" id="cd17546">
    <property type="entry name" value="REC_hyHK_CKI1_RcsC-like"/>
    <property type="match status" value="1"/>
</dbReference>
<dbReference type="Pfam" id="PF08448">
    <property type="entry name" value="PAS_4"/>
    <property type="match status" value="1"/>
</dbReference>
<feature type="domain" description="Response regulatory" evidence="5">
    <location>
        <begin position="507"/>
        <end position="625"/>
    </location>
</feature>
<dbReference type="AlphaFoldDB" id="F7X9T9"/>
<dbReference type="PROSITE" id="PS50110">
    <property type="entry name" value="RESPONSE_REGULATORY"/>
    <property type="match status" value="1"/>
</dbReference>
<evidence type="ECO:0000256" key="4">
    <source>
        <dbReference type="SAM" id="MobiDB-lite"/>
    </source>
</evidence>
<feature type="region of interest" description="Disordered" evidence="4">
    <location>
        <begin position="1"/>
        <end position="31"/>
    </location>
</feature>
<keyword evidence="2" id="KW-0902">Two-component regulatory system</keyword>
<evidence type="ECO:0000259" key="6">
    <source>
        <dbReference type="PROSITE" id="PS50112"/>
    </source>
</evidence>
<feature type="modified residue" description="4-aspartylphosphate" evidence="3">
    <location>
        <position position="556"/>
    </location>
</feature>
<dbReference type="SMART" id="SM00448">
    <property type="entry name" value="REC"/>
    <property type="match status" value="1"/>
</dbReference>
<organism evidence="7 8">
    <name type="scientific">Sinorhizobium meliloti (strain SM11)</name>
    <dbReference type="NCBI Taxonomy" id="707241"/>
    <lineage>
        <taxon>Bacteria</taxon>
        <taxon>Pseudomonadati</taxon>
        <taxon>Pseudomonadota</taxon>
        <taxon>Alphaproteobacteria</taxon>
        <taxon>Hyphomicrobiales</taxon>
        <taxon>Rhizobiaceae</taxon>
        <taxon>Sinorhizobium/Ensifer group</taxon>
        <taxon>Sinorhizobium</taxon>
    </lineage>
</organism>
<feature type="domain" description="PAS" evidence="6">
    <location>
        <begin position="213"/>
        <end position="283"/>
    </location>
</feature>
<evidence type="ECO:0000259" key="5">
    <source>
        <dbReference type="PROSITE" id="PS50110"/>
    </source>
</evidence>
<dbReference type="InterPro" id="IPR011006">
    <property type="entry name" value="CheY-like_superfamily"/>
</dbReference>
<evidence type="ECO:0000256" key="2">
    <source>
        <dbReference type="ARBA" id="ARBA00023012"/>
    </source>
</evidence>
<dbReference type="SUPFAM" id="SSF55785">
    <property type="entry name" value="PYP-like sensor domain (PAS domain)"/>
    <property type="match status" value="1"/>
</dbReference>
<accession>F7X9T9</accession>
<dbReference type="Gene3D" id="3.30.450.20">
    <property type="entry name" value="PAS domain"/>
    <property type="match status" value="1"/>
</dbReference>
<dbReference type="PANTHER" id="PTHR45339:SF1">
    <property type="entry name" value="HYBRID SIGNAL TRANSDUCTION HISTIDINE KINASE J"/>
    <property type="match status" value="1"/>
</dbReference>
<dbReference type="NCBIfam" id="TIGR00229">
    <property type="entry name" value="sensory_box"/>
    <property type="match status" value="1"/>
</dbReference>
<evidence type="ECO:0000256" key="3">
    <source>
        <dbReference type="PROSITE-ProRule" id="PRU00169"/>
    </source>
</evidence>
<dbReference type="Gene3D" id="3.40.50.2300">
    <property type="match status" value="1"/>
</dbReference>
<proteinExistence type="predicted"/>
<dbReference type="CDD" id="cd00130">
    <property type="entry name" value="PAS"/>
    <property type="match status" value="1"/>
</dbReference>
<gene>
    <name evidence="7" type="ordered locus">SM11_chr0470</name>
</gene>
<dbReference type="HOGENOM" id="CLU_491476_0_0_5"/>
<dbReference type="GO" id="GO:0000160">
    <property type="term" value="P:phosphorelay signal transduction system"/>
    <property type="evidence" value="ECO:0007669"/>
    <property type="project" value="UniProtKB-KW"/>
</dbReference>
<protein>
    <submittedName>
        <fullName evidence="7">Contains A 2-component receiver domain protein</fullName>
    </submittedName>
</protein>
<dbReference type="PROSITE" id="PS50112">
    <property type="entry name" value="PAS"/>
    <property type="match status" value="1"/>
</dbReference>
<name>F7X9T9_SINMM</name>
<dbReference type="InterPro" id="IPR035965">
    <property type="entry name" value="PAS-like_dom_sf"/>
</dbReference>
<dbReference type="EMBL" id="CP001830">
    <property type="protein sequence ID" value="AEH77751.1"/>
    <property type="molecule type" value="Genomic_DNA"/>
</dbReference>
<evidence type="ECO:0000313" key="7">
    <source>
        <dbReference type="EMBL" id="AEH77751.1"/>
    </source>
</evidence>
<dbReference type="PATRIC" id="fig|707241.3.peg.489"/>
<dbReference type="InterPro" id="IPR013656">
    <property type="entry name" value="PAS_4"/>
</dbReference>
<evidence type="ECO:0000256" key="1">
    <source>
        <dbReference type="ARBA" id="ARBA00022553"/>
    </source>
</evidence>
<dbReference type="SUPFAM" id="SSF52172">
    <property type="entry name" value="CheY-like"/>
    <property type="match status" value="1"/>
</dbReference>
<keyword evidence="1 3" id="KW-0597">Phosphoprotein</keyword>
<dbReference type="Proteomes" id="UP000009045">
    <property type="component" value="Chromosome"/>
</dbReference>
<dbReference type="InterPro" id="IPR001789">
    <property type="entry name" value="Sig_transdc_resp-reg_receiver"/>
</dbReference>